<dbReference type="OrthoDB" id="9809741at2"/>
<dbReference type="UniPathway" id="UPA00252">
    <property type="reaction ID" value="UER00325"/>
</dbReference>
<dbReference type="RefSeq" id="WP_036275945.1">
    <property type="nucleotide sequence ID" value="NZ_CP014476.1"/>
</dbReference>
<comment type="function">
    <text evidence="9 10">Catalyzes the ferrous insertion into protoporphyrin IX.</text>
</comment>
<comment type="pathway">
    <text evidence="9 10">Porphyrin-containing compound metabolism; protoheme biosynthesis; protoheme from protoporphyrin-IX: step 1/1.</text>
</comment>
<dbReference type="PANTHER" id="PTHR11108">
    <property type="entry name" value="FERROCHELATASE"/>
    <property type="match status" value="1"/>
</dbReference>
<keyword evidence="3 9" id="KW-0479">Metal-binding</keyword>
<evidence type="ECO:0000256" key="7">
    <source>
        <dbReference type="ARBA" id="ARBA00023244"/>
    </source>
</evidence>
<evidence type="ECO:0000256" key="6">
    <source>
        <dbReference type="ARBA" id="ARBA00023239"/>
    </source>
</evidence>
<sequence length="327" mass="37049">MTETGVKKTGVLLVNLGSPASPKTGDVRRFLREFLGDPRVVNLPRPLWWLILNLFVLPFRPKKSAHAYQSIWTEQGSPLIVFTEKLTAKLQDLGGAGDSHLLIDCAMRYGKPALREKLQNFKKQGVDEIVILPLYPQYSSTTTASIFDVVAEEFVSWRHMPGLHFISDFHQHPSYIEALAQSVRQHWQANGQAELLLLSFHGLPAKLTEWGDPYFHQCQTTGRLLAEQLGLNDHQWKLVFQSRFGKAEWLKPYCVEVLQELPKQDVKNVDVICPGFSVDCLETLEEIAIANQEIFLAAGGETYRYIPCLNDSDAHVEVMLDLIKTVH</sequence>
<evidence type="ECO:0000256" key="5">
    <source>
        <dbReference type="ARBA" id="ARBA00023133"/>
    </source>
</evidence>
<dbReference type="InterPro" id="IPR019772">
    <property type="entry name" value="Ferrochelatase_AS"/>
</dbReference>
<evidence type="ECO:0000313" key="12">
    <source>
        <dbReference type="Proteomes" id="UP000030512"/>
    </source>
</evidence>
<comment type="catalytic activity">
    <reaction evidence="9 10">
        <text>heme b + 2 H(+) = protoporphyrin IX + Fe(2+)</text>
        <dbReference type="Rhea" id="RHEA:22584"/>
        <dbReference type="ChEBI" id="CHEBI:15378"/>
        <dbReference type="ChEBI" id="CHEBI:29033"/>
        <dbReference type="ChEBI" id="CHEBI:57306"/>
        <dbReference type="ChEBI" id="CHEBI:60344"/>
        <dbReference type="EC" id="4.98.1.1"/>
    </reaction>
</comment>
<comment type="similarity">
    <text evidence="1 9 10">Belongs to the ferrochelatase family.</text>
</comment>
<dbReference type="NCBIfam" id="TIGR00109">
    <property type="entry name" value="hemH"/>
    <property type="match status" value="1"/>
</dbReference>
<keyword evidence="7 9" id="KW-0627">Porphyrin biosynthesis</keyword>
<dbReference type="EC" id="4.98.1.1" evidence="9 10"/>
<evidence type="ECO:0000313" key="11">
    <source>
        <dbReference type="EMBL" id="AMK78144.1"/>
    </source>
</evidence>
<evidence type="ECO:0000256" key="9">
    <source>
        <dbReference type="HAMAP-Rule" id="MF_00323"/>
    </source>
</evidence>
<dbReference type="Proteomes" id="UP000030512">
    <property type="component" value="Chromosome"/>
</dbReference>
<dbReference type="GO" id="GO:0005737">
    <property type="term" value="C:cytoplasm"/>
    <property type="evidence" value="ECO:0007669"/>
    <property type="project" value="UniProtKB-SubCell"/>
</dbReference>
<dbReference type="InterPro" id="IPR033644">
    <property type="entry name" value="Ferrochelatase_C"/>
</dbReference>
<accession>A0A126T8P7</accession>
<dbReference type="GO" id="GO:0004325">
    <property type="term" value="F:ferrochelatase activity"/>
    <property type="evidence" value="ECO:0007669"/>
    <property type="project" value="UniProtKB-UniRule"/>
</dbReference>
<dbReference type="InterPro" id="IPR001015">
    <property type="entry name" value="Ferrochelatase"/>
</dbReference>
<dbReference type="CDD" id="cd03411">
    <property type="entry name" value="Ferrochelatase_N"/>
    <property type="match status" value="1"/>
</dbReference>
<dbReference type="CDD" id="cd00419">
    <property type="entry name" value="Ferrochelatase_C"/>
    <property type="match status" value="1"/>
</dbReference>
<dbReference type="GO" id="GO:0046872">
    <property type="term" value="F:metal ion binding"/>
    <property type="evidence" value="ECO:0007669"/>
    <property type="project" value="UniProtKB-KW"/>
</dbReference>
<comment type="subcellular location">
    <subcellularLocation>
        <location evidence="9 10">Cytoplasm</location>
    </subcellularLocation>
</comment>
<dbReference type="Gene3D" id="3.40.50.1400">
    <property type="match status" value="2"/>
</dbReference>
<gene>
    <name evidence="9 11" type="primary">hemH</name>
    <name evidence="11" type="ORF">JT25_016920</name>
</gene>
<dbReference type="KEGG" id="mdn:JT25_016920"/>
<keyword evidence="4 9" id="KW-0408">Iron</keyword>
<evidence type="ECO:0000256" key="8">
    <source>
        <dbReference type="ARBA" id="ARBA00024536"/>
    </source>
</evidence>
<evidence type="ECO:0000256" key="1">
    <source>
        <dbReference type="ARBA" id="ARBA00007718"/>
    </source>
</evidence>
<dbReference type="HAMAP" id="MF_00323">
    <property type="entry name" value="Ferrochelatase"/>
    <property type="match status" value="1"/>
</dbReference>
<dbReference type="InterPro" id="IPR033659">
    <property type="entry name" value="Ferrochelatase_N"/>
</dbReference>
<dbReference type="SUPFAM" id="SSF53800">
    <property type="entry name" value="Chelatase"/>
    <property type="match status" value="1"/>
</dbReference>
<dbReference type="GO" id="GO:0006783">
    <property type="term" value="P:heme biosynthetic process"/>
    <property type="evidence" value="ECO:0007669"/>
    <property type="project" value="UniProtKB-UniRule"/>
</dbReference>
<reference evidence="11 12" key="1">
    <citation type="journal article" date="2015" name="Environ. Microbiol.">
        <title>Methane oxidation coupled to nitrate reduction under hypoxia by the Gammaproteobacterium Methylomonas denitrificans, sp. nov. type strain FJG1.</title>
        <authorList>
            <person name="Kits K.D."/>
            <person name="Klotz M.G."/>
            <person name="Stein L.Y."/>
        </authorList>
    </citation>
    <scope>NUCLEOTIDE SEQUENCE [LARGE SCALE GENOMIC DNA]</scope>
    <source>
        <strain evidence="11 12">FJG1</strain>
    </source>
</reference>
<dbReference type="AlphaFoldDB" id="A0A126T8P7"/>
<evidence type="ECO:0000256" key="2">
    <source>
        <dbReference type="ARBA" id="ARBA00022490"/>
    </source>
</evidence>
<dbReference type="PROSITE" id="PS00534">
    <property type="entry name" value="FERROCHELATASE"/>
    <property type="match status" value="1"/>
</dbReference>
<dbReference type="FunFam" id="3.40.50.1400:FF:000002">
    <property type="entry name" value="Ferrochelatase"/>
    <property type="match status" value="1"/>
</dbReference>
<keyword evidence="5 9" id="KW-0350">Heme biosynthesis</keyword>
<dbReference type="Pfam" id="PF00762">
    <property type="entry name" value="Ferrochelatase"/>
    <property type="match status" value="1"/>
</dbReference>
<dbReference type="STRING" id="1538553.JT25_016920"/>
<evidence type="ECO:0000256" key="10">
    <source>
        <dbReference type="RuleBase" id="RU000607"/>
    </source>
</evidence>
<feature type="binding site" evidence="9">
    <location>
        <position position="282"/>
    </location>
    <ligand>
        <name>Fe(2+)</name>
        <dbReference type="ChEBI" id="CHEBI:29033"/>
    </ligand>
</feature>
<dbReference type="PANTHER" id="PTHR11108:SF1">
    <property type="entry name" value="FERROCHELATASE, MITOCHONDRIAL"/>
    <property type="match status" value="1"/>
</dbReference>
<evidence type="ECO:0000256" key="3">
    <source>
        <dbReference type="ARBA" id="ARBA00022723"/>
    </source>
</evidence>
<organism evidence="11 12">
    <name type="scientific">Methylomonas denitrificans</name>
    <dbReference type="NCBI Taxonomy" id="1538553"/>
    <lineage>
        <taxon>Bacteria</taxon>
        <taxon>Pseudomonadati</taxon>
        <taxon>Pseudomonadota</taxon>
        <taxon>Gammaproteobacteria</taxon>
        <taxon>Methylococcales</taxon>
        <taxon>Methylococcaceae</taxon>
        <taxon>Methylomonas</taxon>
    </lineage>
</organism>
<protein>
    <recommendedName>
        <fullName evidence="9 10">Ferrochelatase</fullName>
        <ecNumber evidence="9 10">4.98.1.1</ecNumber>
    </recommendedName>
    <alternativeName>
        <fullName evidence="9">Heme synthase</fullName>
    </alternativeName>
    <alternativeName>
        <fullName evidence="9">Protoheme ferro-lyase</fullName>
    </alternativeName>
</protein>
<keyword evidence="12" id="KW-1185">Reference proteome</keyword>
<comment type="catalytic activity">
    <reaction evidence="8">
        <text>Fe-coproporphyrin III + 2 H(+) = coproporphyrin III + Fe(2+)</text>
        <dbReference type="Rhea" id="RHEA:49572"/>
        <dbReference type="ChEBI" id="CHEBI:15378"/>
        <dbReference type="ChEBI" id="CHEBI:29033"/>
        <dbReference type="ChEBI" id="CHEBI:68438"/>
        <dbReference type="ChEBI" id="CHEBI:131725"/>
        <dbReference type="EC" id="4.99.1.9"/>
    </reaction>
    <physiologicalReaction direction="right-to-left" evidence="8">
        <dbReference type="Rhea" id="RHEA:49574"/>
    </physiologicalReaction>
</comment>
<keyword evidence="6 9" id="KW-0456">Lyase</keyword>
<keyword evidence="2 9" id="KW-0963">Cytoplasm</keyword>
<evidence type="ECO:0000256" key="4">
    <source>
        <dbReference type="ARBA" id="ARBA00023004"/>
    </source>
</evidence>
<dbReference type="EMBL" id="CP014476">
    <property type="protein sequence ID" value="AMK78144.1"/>
    <property type="molecule type" value="Genomic_DNA"/>
</dbReference>
<name>A0A126T8P7_9GAMM</name>
<feature type="binding site" evidence="9">
    <location>
        <position position="201"/>
    </location>
    <ligand>
        <name>Fe(2+)</name>
        <dbReference type="ChEBI" id="CHEBI:29033"/>
    </ligand>
</feature>
<proteinExistence type="inferred from homology"/>